<dbReference type="Gene3D" id="4.10.520.10">
    <property type="entry name" value="IHF-like DNA-binding proteins"/>
    <property type="match status" value="1"/>
</dbReference>
<dbReference type="AlphaFoldDB" id="A0A5M4B0G9"/>
<evidence type="ECO:0000259" key="2">
    <source>
        <dbReference type="Pfam" id="PF18291"/>
    </source>
</evidence>
<gene>
    <name evidence="3" type="ORF">PbJCM13498_25250</name>
</gene>
<dbReference type="OrthoDB" id="1081471at2"/>
<comment type="caution">
    <text evidence="3">The sequence shown here is derived from an EMBL/GenBank/DDBJ whole genome shotgun (WGS) entry which is preliminary data.</text>
</comment>
<reference evidence="3 4" key="1">
    <citation type="submission" date="2019-10" db="EMBL/GenBank/DDBJ databases">
        <title>Prolixibacter strains distinguished by the presence of nitrate reductase genes were adept at nitrate-dependent anaerobic corrosion of metallic iron and carbon steel.</title>
        <authorList>
            <person name="Iino T."/>
            <person name="Shono N."/>
            <person name="Ito K."/>
            <person name="Nakamura R."/>
            <person name="Sueoka K."/>
            <person name="Harayama S."/>
            <person name="Ohkuma M."/>
        </authorList>
    </citation>
    <scope>NUCLEOTIDE SEQUENCE [LARGE SCALE GENOMIC DNA]</scope>
    <source>
        <strain evidence="3 4">JCM 13498</strain>
    </source>
</reference>
<feature type="domain" description="HU" evidence="2">
    <location>
        <begin position="1"/>
        <end position="121"/>
    </location>
</feature>
<evidence type="ECO:0000313" key="4">
    <source>
        <dbReference type="Proteomes" id="UP000391834"/>
    </source>
</evidence>
<dbReference type="Pfam" id="PF18291">
    <property type="entry name" value="HU-HIG"/>
    <property type="match status" value="1"/>
</dbReference>
<dbReference type="InterPro" id="IPR041607">
    <property type="entry name" value="HU-HIG"/>
</dbReference>
<dbReference type="InterPro" id="IPR010992">
    <property type="entry name" value="IHF-like_DNA-bd_dom_sf"/>
</dbReference>
<proteinExistence type="predicted"/>
<evidence type="ECO:0000256" key="1">
    <source>
        <dbReference type="ARBA" id="ARBA00023125"/>
    </source>
</evidence>
<protein>
    <recommendedName>
        <fullName evidence="2">HU domain-containing protein</fullName>
    </recommendedName>
</protein>
<accession>A0A5M4B0G9</accession>
<evidence type="ECO:0000313" key="3">
    <source>
        <dbReference type="EMBL" id="GET33662.1"/>
    </source>
</evidence>
<keyword evidence="1" id="KW-0238">DNA-binding</keyword>
<name>A0A5M4B0G9_9BACT</name>
<dbReference type="RefSeq" id="WP_051538763.1">
    <property type="nucleotide sequence ID" value="NZ_BLAX01000001.1"/>
</dbReference>
<keyword evidence="4" id="KW-1185">Reference proteome</keyword>
<dbReference type="SUPFAM" id="SSF47729">
    <property type="entry name" value="IHF-like DNA-binding proteins"/>
    <property type="match status" value="1"/>
</dbReference>
<sequence length="131" mass="14512">MSINYKVIPRKNPRDVAANPKYYASINSKGRRNHRFIAKEIADRSSLNEMDVLSVIEGFLQIVPTTLTDGYTVDLGDFGTMGLSAKSQPADTEEEFNASLIDGSKVIFRPGKLFKKELGGAEYVKIHDGTE</sequence>
<dbReference type="GO" id="GO:0003677">
    <property type="term" value="F:DNA binding"/>
    <property type="evidence" value="ECO:0007669"/>
    <property type="project" value="UniProtKB-KW"/>
</dbReference>
<dbReference type="Proteomes" id="UP000391834">
    <property type="component" value="Unassembled WGS sequence"/>
</dbReference>
<dbReference type="EMBL" id="BLAX01000001">
    <property type="protein sequence ID" value="GET33662.1"/>
    <property type="molecule type" value="Genomic_DNA"/>
</dbReference>
<organism evidence="3 4">
    <name type="scientific">Prolixibacter bellariivorans</name>
    <dbReference type="NCBI Taxonomy" id="314319"/>
    <lineage>
        <taxon>Bacteria</taxon>
        <taxon>Pseudomonadati</taxon>
        <taxon>Bacteroidota</taxon>
        <taxon>Bacteroidia</taxon>
        <taxon>Marinilabiliales</taxon>
        <taxon>Prolixibacteraceae</taxon>
        <taxon>Prolixibacter</taxon>
    </lineage>
</organism>